<keyword evidence="4" id="KW-1185">Reference proteome</keyword>
<dbReference type="SMART" id="SM00869">
    <property type="entry name" value="Autotransporter"/>
    <property type="match status" value="1"/>
</dbReference>
<sequence length="1207" mass="118462">MAQTAYPVTTTNPTGVGSLAQAVADINVSGQPGLVNFMAGSAGTISLSGGLTLNQTASFVNASGGDVAVTLSGATNVTTLTAASLGTVDGANVISFSAQSTGDNATAIASAGSLAIDAFGYAGNATAEAGGDGAFGIRGDTGLSIGSMDGVVSAQAAGDGAFGLSSGGSVSIGSWRQGAVMAVAGGSNASGVSAGGDLTLGTMSYGQIMATTLGSDACGLSAAGDIAIGTMTDTLIVAQAGTGDAYGIVSQGNLTITTLGEGIIYALTPGDRAYALSAVGDVSIGRLEGAVVGVAQGDDAVGILGNGAVTIGTLAEDAVVGASADSGSIAIDAMNGDITVDALQGIVMAIAESGEAVGLRTDAGYHVVIGGMSSDGYIQVVSDVGSAFGIASGGDVVLGGLSGTVDVFSGGNTAVGIQAQGGIHGAGGGSAILSGEVSAEAEGLAVAVAAAGPMDLYVTGVLAGVDASGGGQGYAIRAGVSDGAGGWIVGTADNRVSLGTGATLFGAVDLGIGGNNTLGLVGTGAVDNLFLGVDHLVAGDGLSAANWNLSLSAGNASIFGDLAVGVLATLRINENVTITGDTQNDGSLVIDLGADKTYGGDITGTGSLIKDGDAVLTLAGDNSYSGGTAVMEGLLRVTGTLDSSQYHIFSGAAFQTWQDVTLHRTSLVAGTLTAPLVAVAGDGTLLGTGTINGNVVNNGVIAPGTSIGTMTVNGNLTLAGGGVLAMEINPFASDLMLVSGLTTLGGALSLDVAQGFYRQGQSYTLISSAGGLAGGFQNVAASGSPFLVFSLSTTATDVTATVNRLPYTIAAASGNAAAAGLGLTGATLAATPALQQILGSVDFMSTAQVSEGLAQLSPEPYSALVETSFSAMRLFSDTIRDRAYAKRRGGETLLAAFPGGDISRLPQLASSGGLRDIGGTGAGQAGAGDGFGLFVKPVGQYQTFDNGHNRTGFQSWQYGVMAGGDAQLTDAFLAGFQVGYVHSDLRFKDAADSSGFSDAFLGGLYASVASGGFYFDGLVQAGAAVNHLDRRIAFGGVSREPSGAYTSFLFGGSLATGYEWTFGAWKAGPVGTLDYGYVNTPGFAESDPDLGLTVSGFSGNSLKSGLGAKVTGTFALGETTTITPDVSLRWGHEFLNDSQTISARFNGSPTSGFSSKTGDPARDVMLLDAGVSVGVTAATSLYARYSGQFLGQGAQTQAGAVGIRYEF</sequence>
<dbReference type="InterPro" id="IPR005546">
    <property type="entry name" value="Autotransporte_beta"/>
</dbReference>
<dbReference type="PROSITE" id="PS51208">
    <property type="entry name" value="AUTOTRANSPORTER"/>
    <property type="match status" value="1"/>
</dbReference>
<evidence type="ECO:0000259" key="2">
    <source>
        <dbReference type="PROSITE" id="PS51208"/>
    </source>
</evidence>
<dbReference type="EMBL" id="JAAGRQ010000101">
    <property type="protein sequence ID" value="NDY58431.1"/>
    <property type="molecule type" value="Genomic_DNA"/>
</dbReference>
<evidence type="ECO:0000256" key="1">
    <source>
        <dbReference type="ARBA" id="ARBA00022729"/>
    </source>
</evidence>
<organism evidence="3 4">
    <name type="scientific">Desulfolutivibrio sulfodismutans</name>
    <dbReference type="NCBI Taxonomy" id="63561"/>
    <lineage>
        <taxon>Bacteria</taxon>
        <taxon>Pseudomonadati</taxon>
        <taxon>Thermodesulfobacteriota</taxon>
        <taxon>Desulfovibrionia</taxon>
        <taxon>Desulfovibrionales</taxon>
        <taxon>Desulfovibrionaceae</taxon>
        <taxon>Desulfolutivibrio</taxon>
    </lineage>
</organism>
<dbReference type="Pfam" id="PF03797">
    <property type="entry name" value="Autotransporter"/>
    <property type="match status" value="1"/>
</dbReference>
<proteinExistence type="predicted"/>
<dbReference type="AlphaFoldDB" id="A0A7K3NQH7"/>
<reference evidence="3 4" key="1">
    <citation type="submission" date="2020-02" db="EMBL/GenBank/DDBJ databases">
        <title>Comparative genomics of sulfur disproportionating microorganisms.</title>
        <authorList>
            <person name="Ward L.M."/>
            <person name="Bertran E."/>
            <person name="Johnston D.T."/>
        </authorList>
    </citation>
    <scope>NUCLEOTIDE SEQUENCE [LARGE SCALE GENOMIC DNA]</scope>
    <source>
        <strain evidence="3 4">DSM 3696</strain>
    </source>
</reference>
<dbReference type="GO" id="GO:0019867">
    <property type="term" value="C:outer membrane"/>
    <property type="evidence" value="ECO:0007669"/>
    <property type="project" value="InterPro"/>
</dbReference>
<accession>A0A7K3NQH7</accession>
<evidence type="ECO:0000313" key="3">
    <source>
        <dbReference type="EMBL" id="NDY58431.1"/>
    </source>
</evidence>
<dbReference type="InterPro" id="IPR006315">
    <property type="entry name" value="OM_autotransptr_brl_dom"/>
</dbReference>
<evidence type="ECO:0000313" key="4">
    <source>
        <dbReference type="Proteomes" id="UP000469724"/>
    </source>
</evidence>
<dbReference type="SUPFAM" id="SSF103515">
    <property type="entry name" value="Autotransporter"/>
    <property type="match status" value="1"/>
</dbReference>
<comment type="caution">
    <text evidence="3">The sequence shown here is derived from an EMBL/GenBank/DDBJ whole genome shotgun (WGS) entry which is preliminary data.</text>
</comment>
<gene>
    <name evidence="3" type="ORF">G3N56_16990</name>
</gene>
<name>A0A7K3NQH7_9BACT</name>
<keyword evidence="1" id="KW-0732">Signal</keyword>
<dbReference type="NCBIfam" id="TIGR02601">
    <property type="entry name" value="autotrns_rpt"/>
    <property type="match status" value="1"/>
</dbReference>
<dbReference type="Pfam" id="PF12951">
    <property type="entry name" value="PATR"/>
    <property type="match status" value="1"/>
</dbReference>
<protein>
    <submittedName>
        <fullName evidence="3">Autotransporter domain-containing protein</fullName>
    </submittedName>
</protein>
<dbReference type="Gene3D" id="2.40.128.130">
    <property type="entry name" value="Autotransporter beta-domain"/>
    <property type="match status" value="1"/>
</dbReference>
<dbReference type="NCBIfam" id="TIGR01414">
    <property type="entry name" value="autotrans_barl"/>
    <property type="match status" value="1"/>
</dbReference>
<feature type="domain" description="Autotransporter" evidence="2">
    <location>
        <begin position="926"/>
        <end position="1207"/>
    </location>
</feature>
<dbReference type="InterPro" id="IPR036709">
    <property type="entry name" value="Autotransporte_beta_dom_sf"/>
</dbReference>
<dbReference type="RefSeq" id="WP_163303504.1">
    <property type="nucleotide sequence ID" value="NZ_JAAGRQ010000101.1"/>
</dbReference>
<dbReference type="InterPro" id="IPR013425">
    <property type="entry name" value="Autotrns_rpt"/>
</dbReference>
<dbReference type="Proteomes" id="UP000469724">
    <property type="component" value="Unassembled WGS sequence"/>
</dbReference>